<feature type="chain" id="PRO_5045181130" evidence="2">
    <location>
        <begin position="22"/>
        <end position="161"/>
    </location>
</feature>
<comment type="caution">
    <text evidence="4">The sequence shown here is derived from an EMBL/GenBank/DDBJ whole genome shotgun (WGS) entry which is preliminary data.</text>
</comment>
<organism evidence="4 5">
    <name type="scientific">Nocardioides taihuensis</name>
    <dbReference type="NCBI Taxonomy" id="1835606"/>
    <lineage>
        <taxon>Bacteria</taxon>
        <taxon>Bacillati</taxon>
        <taxon>Actinomycetota</taxon>
        <taxon>Actinomycetes</taxon>
        <taxon>Propionibacteriales</taxon>
        <taxon>Nocardioidaceae</taxon>
        <taxon>Nocardioides</taxon>
    </lineage>
</organism>
<dbReference type="Pfam" id="PF03724">
    <property type="entry name" value="META"/>
    <property type="match status" value="1"/>
</dbReference>
<name>A0ABW0BKK5_9ACTN</name>
<protein>
    <submittedName>
        <fullName evidence="4">META domain-containing protein</fullName>
    </submittedName>
</protein>
<proteinExistence type="predicted"/>
<dbReference type="InterPro" id="IPR053147">
    <property type="entry name" value="Hsp_HslJ-like"/>
</dbReference>
<reference evidence="5" key="1">
    <citation type="journal article" date="2019" name="Int. J. Syst. Evol. Microbiol.">
        <title>The Global Catalogue of Microorganisms (GCM) 10K type strain sequencing project: providing services to taxonomists for standard genome sequencing and annotation.</title>
        <authorList>
            <consortium name="The Broad Institute Genomics Platform"/>
            <consortium name="The Broad Institute Genome Sequencing Center for Infectious Disease"/>
            <person name="Wu L."/>
            <person name="Ma J."/>
        </authorList>
    </citation>
    <scope>NUCLEOTIDE SEQUENCE [LARGE SCALE GENOMIC DNA]</scope>
    <source>
        <strain evidence="5">DFY41</strain>
    </source>
</reference>
<accession>A0ABW0BKK5</accession>
<dbReference type="InterPro" id="IPR038670">
    <property type="entry name" value="HslJ-like_sf"/>
</dbReference>
<feature type="region of interest" description="Disordered" evidence="1">
    <location>
        <begin position="24"/>
        <end position="53"/>
    </location>
</feature>
<dbReference type="PANTHER" id="PTHR35535:SF2">
    <property type="entry name" value="DUF306 DOMAIN-CONTAINING PROTEIN"/>
    <property type="match status" value="1"/>
</dbReference>
<evidence type="ECO:0000313" key="5">
    <source>
        <dbReference type="Proteomes" id="UP001596087"/>
    </source>
</evidence>
<dbReference type="RefSeq" id="WP_378591323.1">
    <property type="nucleotide sequence ID" value="NZ_JBHSKD010000018.1"/>
</dbReference>
<sequence>MKMLRVLAVGMALAATLAVSGCGDDSDEASDDGASSAGSASDSVGTGTVPTTADLEGMTYKSTSVTGHDLVSGTTVKLAFEADTMSVGAGCNGMGGPFAVDSGTLAWTGEPHSTMMACSDELTAQDDWLRQAFSDGWDATTDGSTLTLTQGDVTMELAMVE</sequence>
<dbReference type="PROSITE" id="PS51257">
    <property type="entry name" value="PROKAR_LIPOPROTEIN"/>
    <property type="match status" value="1"/>
</dbReference>
<keyword evidence="2" id="KW-0732">Signal</keyword>
<dbReference type="PANTHER" id="PTHR35535">
    <property type="entry name" value="HEAT SHOCK PROTEIN HSLJ"/>
    <property type="match status" value="1"/>
</dbReference>
<feature type="compositionally biased region" description="Low complexity" evidence="1">
    <location>
        <begin position="32"/>
        <end position="43"/>
    </location>
</feature>
<dbReference type="Proteomes" id="UP001596087">
    <property type="component" value="Unassembled WGS sequence"/>
</dbReference>
<dbReference type="InterPro" id="IPR005184">
    <property type="entry name" value="DUF306_Meta_HslJ"/>
</dbReference>
<evidence type="ECO:0000259" key="3">
    <source>
        <dbReference type="Pfam" id="PF03724"/>
    </source>
</evidence>
<feature type="signal peptide" evidence="2">
    <location>
        <begin position="1"/>
        <end position="21"/>
    </location>
</feature>
<evidence type="ECO:0000313" key="4">
    <source>
        <dbReference type="EMBL" id="MFC5177894.1"/>
    </source>
</evidence>
<evidence type="ECO:0000256" key="2">
    <source>
        <dbReference type="SAM" id="SignalP"/>
    </source>
</evidence>
<dbReference type="EMBL" id="JBHSKD010000018">
    <property type="protein sequence ID" value="MFC5177894.1"/>
    <property type="molecule type" value="Genomic_DNA"/>
</dbReference>
<feature type="domain" description="DUF306" evidence="3">
    <location>
        <begin position="53"/>
        <end position="154"/>
    </location>
</feature>
<evidence type="ECO:0000256" key="1">
    <source>
        <dbReference type="SAM" id="MobiDB-lite"/>
    </source>
</evidence>
<dbReference type="Gene3D" id="2.40.128.270">
    <property type="match status" value="1"/>
</dbReference>
<keyword evidence="5" id="KW-1185">Reference proteome</keyword>
<gene>
    <name evidence="4" type="ORF">ACFPGP_14520</name>
</gene>